<feature type="coiled-coil region" evidence="1">
    <location>
        <begin position="127"/>
        <end position="175"/>
    </location>
</feature>
<organism evidence="2">
    <name type="scientific">marine sediment metagenome</name>
    <dbReference type="NCBI Taxonomy" id="412755"/>
    <lineage>
        <taxon>unclassified sequences</taxon>
        <taxon>metagenomes</taxon>
        <taxon>ecological metagenomes</taxon>
    </lineage>
</organism>
<evidence type="ECO:0000256" key="1">
    <source>
        <dbReference type="SAM" id="Coils"/>
    </source>
</evidence>
<accession>A0A0F9T6R4</accession>
<reference evidence="2" key="1">
    <citation type="journal article" date="2015" name="Nature">
        <title>Complex archaea that bridge the gap between prokaryotes and eukaryotes.</title>
        <authorList>
            <person name="Spang A."/>
            <person name="Saw J.H."/>
            <person name="Jorgensen S.L."/>
            <person name="Zaremba-Niedzwiedzka K."/>
            <person name="Martijn J."/>
            <person name="Lind A.E."/>
            <person name="van Eijk R."/>
            <person name="Schleper C."/>
            <person name="Guy L."/>
            <person name="Ettema T.J."/>
        </authorList>
    </citation>
    <scope>NUCLEOTIDE SEQUENCE</scope>
</reference>
<dbReference type="AlphaFoldDB" id="A0A0F9T6R4"/>
<sequence length="184" mass="20689">MGCKPTDDAEATAGAVKDLEEMLASLNEVMMGTIEVVAGVKVSIASLEKRLKVFESEDAPKGDVQGPGFVSSFLFRYQLSLVDAVPMCNRLAYLDRVAGVCRDCEQKYGRKIKAYQAAFKAYKIVAVGEHETDLIEHETKLRALIEETKELRDELRGCEAKLEISEDRLRELQREEPKWTELTE</sequence>
<dbReference type="EMBL" id="LAZR01000400">
    <property type="protein sequence ID" value="KKN70632.1"/>
    <property type="molecule type" value="Genomic_DNA"/>
</dbReference>
<proteinExistence type="predicted"/>
<keyword evidence="1" id="KW-0175">Coiled coil</keyword>
<gene>
    <name evidence="2" type="ORF">LCGC14_0429050</name>
</gene>
<protein>
    <submittedName>
        <fullName evidence="2">Uncharacterized protein</fullName>
    </submittedName>
</protein>
<name>A0A0F9T6R4_9ZZZZ</name>
<comment type="caution">
    <text evidence="2">The sequence shown here is derived from an EMBL/GenBank/DDBJ whole genome shotgun (WGS) entry which is preliminary data.</text>
</comment>
<evidence type="ECO:0000313" key="2">
    <source>
        <dbReference type="EMBL" id="KKN70632.1"/>
    </source>
</evidence>